<feature type="compositionally biased region" description="Polar residues" evidence="7">
    <location>
        <begin position="217"/>
        <end position="228"/>
    </location>
</feature>
<proteinExistence type="inferred from homology"/>
<evidence type="ECO:0000256" key="4">
    <source>
        <dbReference type="ARBA" id="ARBA00023212"/>
    </source>
</evidence>
<keyword evidence="3" id="KW-0963">Cytoplasm</keyword>
<feature type="compositionally biased region" description="Acidic residues" evidence="7">
    <location>
        <begin position="11"/>
        <end position="21"/>
    </location>
</feature>
<dbReference type="Pfam" id="PF14886">
    <property type="entry name" value="FAM183"/>
    <property type="match status" value="1"/>
</dbReference>
<accession>A0A3B0K772</accession>
<evidence type="ECO:0000256" key="3">
    <source>
        <dbReference type="ARBA" id="ARBA00022490"/>
    </source>
</evidence>
<dbReference type="OMA" id="NIRMENT"/>
<keyword evidence="8" id="KW-0812">Transmembrane</keyword>
<dbReference type="OrthoDB" id="8019798at2759"/>
<dbReference type="AlphaFoldDB" id="A0A3B0K772"/>
<evidence type="ECO:0000256" key="5">
    <source>
        <dbReference type="ARBA" id="ARBA00023273"/>
    </source>
</evidence>
<organism evidence="9 10">
    <name type="scientific">Drosophila guanche</name>
    <name type="common">Fruit fly</name>
    <dbReference type="NCBI Taxonomy" id="7266"/>
    <lineage>
        <taxon>Eukaryota</taxon>
        <taxon>Metazoa</taxon>
        <taxon>Ecdysozoa</taxon>
        <taxon>Arthropoda</taxon>
        <taxon>Hexapoda</taxon>
        <taxon>Insecta</taxon>
        <taxon>Pterygota</taxon>
        <taxon>Neoptera</taxon>
        <taxon>Endopterygota</taxon>
        <taxon>Diptera</taxon>
        <taxon>Brachycera</taxon>
        <taxon>Muscomorpha</taxon>
        <taxon>Ephydroidea</taxon>
        <taxon>Drosophilidae</taxon>
        <taxon>Drosophila</taxon>
        <taxon>Sophophora</taxon>
    </lineage>
</organism>
<reference evidence="10" key="1">
    <citation type="submission" date="2018-01" db="EMBL/GenBank/DDBJ databases">
        <authorList>
            <person name="Alioto T."/>
            <person name="Alioto T."/>
        </authorList>
    </citation>
    <scope>NUCLEOTIDE SEQUENCE [LARGE SCALE GENOMIC DNA]</scope>
</reference>
<evidence type="ECO:0000256" key="7">
    <source>
        <dbReference type="SAM" id="MobiDB-lite"/>
    </source>
</evidence>
<dbReference type="InterPro" id="IPR029214">
    <property type="entry name" value="CFAP144"/>
</dbReference>
<keyword evidence="8" id="KW-0472">Membrane</keyword>
<gene>
    <name evidence="9" type="ORF">DGUA_6G020636</name>
</gene>
<evidence type="ECO:0000256" key="6">
    <source>
        <dbReference type="ARBA" id="ARBA00034777"/>
    </source>
</evidence>
<keyword evidence="8" id="KW-1133">Transmembrane helix</keyword>
<name>A0A3B0K772_DROGU</name>
<dbReference type="GO" id="GO:0005929">
    <property type="term" value="C:cilium"/>
    <property type="evidence" value="ECO:0007669"/>
    <property type="project" value="UniProtKB-SubCell"/>
</dbReference>
<comment type="subcellular location">
    <subcellularLocation>
        <location evidence="1">Cell projection</location>
        <location evidence="1">Cilium</location>
    </subcellularLocation>
    <subcellularLocation>
        <location evidence="2">Cytoplasm</location>
        <location evidence="2">Cytoskeleton</location>
    </subcellularLocation>
</comment>
<evidence type="ECO:0000313" key="10">
    <source>
        <dbReference type="Proteomes" id="UP000268350"/>
    </source>
</evidence>
<evidence type="ECO:0000256" key="1">
    <source>
        <dbReference type="ARBA" id="ARBA00004138"/>
    </source>
</evidence>
<feature type="transmembrane region" description="Helical" evidence="8">
    <location>
        <begin position="347"/>
        <end position="366"/>
    </location>
</feature>
<keyword evidence="4" id="KW-0206">Cytoskeleton</keyword>
<dbReference type="STRING" id="7266.A0A3B0K772"/>
<comment type="similarity">
    <text evidence="6">Belongs to the CFAP144 family.</text>
</comment>
<feature type="region of interest" description="Disordered" evidence="7">
    <location>
        <begin position="1"/>
        <end position="32"/>
    </location>
</feature>
<dbReference type="GO" id="GO:0005856">
    <property type="term" value="C:cytoskeleton"/>
    <property type="evidence" value="ECO:0007669"/>
    <property type="project" value="UniProtKB-SubCell"/>
</dbReference>
<evidence type="ECO:0000256" key="2">
    <source>
        <dbReference type="ARBA" id="ARBA00004245"/>
    </source>
</evidence>
<keyword evidence="5" id="KW-0966">Cell projection</keyword>
<feature type="transmembrane region" description="Helical" evidence="8">
    <location>
        <begin position="320"/>
        <end position="341"/>
    </location>
</feature>
<protein>
    <submittedName>
        <fullName evidence="9">Uncharacterized protein</fullName>
    </submittedName>
</protein>
<evidence type="ECO:0000313" key="9">
    <source>
        <dbReference type="EMBL" id="SPP89965.1"/>
    </source>
</evidence>
<feature type="region of interest" description="Disordered" evidence="7">
    <location>
        <begin position="207"/>
        <end position="235"/>
    </location>
</feature>
<feature type="transmembrane region" description="Helical" evidence="8">
    <location>
        <begin position="290"/>
        <end position="313"/>
    </location>
</feature>
<dbReference type="EMBL" id="OUUW01000042">
    <property type="protein sequence ID" value="SPP89965.1"/>
    <property type="molecule type" value="Genomic_DNA"/>
</dbReference>
<dbReference type="Proteomes" id="UP000268350">
    <property type="component" value="Unassembled WGS sequence"/>
</dbReference>
<dbReference type="Pfam" id="PF16015">
    <property type="entry name" value="Promethin"/>
    <property type="match status" value="1"/>
</dbReference>
<keyword evidence="10" id="KW-1185">Reference proteome</keyword>
<sequence length="398" mass="45337">MRSSSRALENGDGEEDGEGGQEQEHHAGDPRPLPYAFEQELIRKSNRHIRLYDAFVPVSKEYLLTRKFYAAYDQRKPAQPLRFLRYTQPERHLEQQRQLDSATPLLESQMYGWLPVQGRKCSLDLNFLHAPKMRCSMTIHGEHLMAERFTELFTIENPKYSSAPFRILATLYSATSYFIKDRSRTKWYEIGWLKREVLVWAHSNKAKNENRGAKSQKPATNNKNSSDPPNDAQPNLRAPSLDQFHELLLHTLQKSWLRVRHCVISEIRGSELFEAAAVWCARNPHIAICFLAASLVFILPFLIIFGFGIATMVMTFTGLLVLEGTLLTIVSMMFFACLGGFAVMVPVIGVVTVGAYFGFAQVYGLYDGKDRTKTVFTRFVKDPPKQWHAVPASVAISK</sequence>
<evidence type="ECO:0000256" key="8">
    <source>
        <dbReference type="SAM" id="Phobius"/>
    </source>
</evidence>